<evidence type="ECO:0000256" key="1">
    <source>
        <dbReference type="SAM" id="MobiDB-lite"/>
    </source>
</evidence>
<dbReference type="Pfam" id="PF03432">
    <property type="entry name" value="Relaxase"/>
    <property type="match status" value="1"/>
</dbReference>
<proteinExistence type="predicted"/>
<dbReference type="RefSeq" id="WP_302929420.1">
    <property type="nucleotide sequence ID" value="NZ_JAJEPW010000039.1"/>
</dbReference>
<reference evidence="3" key="1">
    <citation type="submission" date="2021-10" db="EMBL/GenBank/DDBJ databases">
        <title>Anaerobic single-cell dispensing facilitates the cultivation of human gut bacteria.</title>
        <authorList>
            <person name="Afrizal A."/>
        </authorList>
    </citation>
    <scope>NUCLEOTIDE SEQUENCE</scope>
    <source>
        <strain evidence="3">CLA-AA-H272</strain>
    </source>
</reference>
<sequence>MATTRIIPMHVNKGKTIAQCLTERTDYAKNPDKTEDGEYISAYACDAKTADSEFLLSKRQYRQLTGREQASDVIAYQIRQSFKPGEVTPEEANQLGYEFARRFTKGDHAFIVCTHTDKQHIHNHIIWNSTTLDCTRKFRNFWGSTEAVRKISDLVCMEHRLSVIENPKPYSKSYNKWLGGKAKPCQRDLLRAAIDAALAKKPKDFEEFLKLVEAAGYTVKRGRHVTFMRDGQPQNIRLRSLGEGYSEEELRAVILGTRVHTPRRKKRYPSKVSRPTLISQIEAKIGNGKGAAYDQKLKVVKLKTMAETLLFIQKHDFADFDALADYADAASNRTKELTAKIKAAESRMAEIAVLKTHIINYAKTRDIYTAYRKAGYSRKYYDAHESDITIHKAAKKAFDDLALKKLPTVKSLQAEYSDLLVQKKLDYAELSKARDEAKRLQIYKANAEMLLRTDADDQRQTREHQQKNSTATQGAAEREPFDQSGGWESFPNKQQGDFR</sequence>
<dbReference type="AlphaFoldDB" id="A0AAE3DDM8"/>
<feature type="compositionally biased region" description="Basic and acidic residues" evidence="1">
    <location>
        <begin position="453"/>
        <end position="466"/>
    </location>
</feature>
<dbReference type="Proteomes" id="UP001199319">
    <property type="component" value="Unassembled WGS sequence"/>
</dbReference>
<accession>A0AAE3DDM8</accession>
<protein>
    <submittedName>
        <fullName evidence="3">Relaxase/mobilization nuclease domain-containing protein</fullName>
    </submittedName>
</protein>
<evidence type="ECO:0000313" key="4">
    <source>
        <dbReference type="Proteomes" id="UP001199319"/>
    </source>
</evidence>
<feature type="domain" description="MobA/VirD2-like nuclease" evidence="2">
    <location>
        <begin position="27"/>
        <end position="161"/>
    </location>
</feature>
<name>A0AAE3DDM8_9FIRM</name>
<evidence type="ECO:0000259" key="2">
    <source>
        <dbReference type="Pfam" id="PF03432"/>
    </source>
</evidence>
<evidence type="ECO:0000313" key="3">
    <source>
        <dbReference type="EMBL" id="MCC2130203.1"/>
    </source>
</evidence>
<gene>
    <name evidence="3" type="ORF">LKD37_11900</name>
</gene>
<dbReference type="EMBL" id="JAJEPW010000039">
    <property type="protein sequence ID" value="MCC2130203.1"/>
    <property type="molecule type" value="Genomic_DNA"/>
</dbReference>
<keyword evidence="4" id="KW-1185">Reference proteome</keyword>
<comment type="caution">
    <text evidence="3">The sequence shown here is derived from an EMBL/GenBank/DDBJ whole genome shotgun (WGS) entry which is preliminary data.</text>
</comment>
<feature type="region of interest" description="Disordered" evidence="1">
    <location>
        <begin position="453"/>
        <end position="499"/>
    </location>
</feature>
<organism evidence="3 4">
    <name type="scientific">Brotocaccenecus cirricatena</name>
    <dbReference type="NCBI Taxonomy" id="3064195"/>
    <lineage>
        <taxon>Bacteria</taxon>
        <taxon>Bacillati</taxon>
        <taxon>Bacillota</taxon>
        <taxon>Clostridia</taxon>
        <taxon>Eubacteriales</taxon>
        <taxon>Oscillospiraceae</taxon>
        <taxon>Brotocaccenecus</taxon>
    </lineage>
</organism>
<dbReference type="InterPro" id="IPR005094">
    <property type="entry name" value="Endonuclease_MobA/VirD2"/>
</dbReference>